<organism evidence="2 3">
    <name type="scientific">Iodidimonas gelatinilytica</name>
    <dbReference type="NCBI Taxonomy" id="1236966"/>
    <lineage>
        <taxon>Bacteria</taxon>
        <taxon>Pseudomonadati</taxon>
        <taxon>Pseudomonadota</taxon>
        <taxon>Alphaproteobacteria</taxon>
        <taxon>Iodidimonadales</taxon>
        <taxon>Iodidimonadaceae</taxon>
        <taxon>Iodidimonas</taxon>
    </lineage>
</organism>
<evidence type="ECO:0000313" key="2">
    <source>
        <dbReference type="EMBL" id="GER00776.1"/>
    </source>
</evidence>
<dbReference type="Pfam" id="PF05643">
    <property type="entry name" value="GNA1162-like"/>
    <property type="match status" value="1"/>
</dbReference>
<dbReference type="Proteomes" id="UP000325187">
    <property type="component" value="Unassembled WGS sequence"/>
</dbReference>
<proteinExistence type="predicted"/>
<dbReference type="Gene3D" id="3.40.50.10610">
    <property type="entry name" value="ABC-type transport auxiliary lipoprotein component"/>
    <property type="match status" value="1"/>
</dbReference>
<evidence type="ECO:0000313" key="3">
    <source>
        <dbReference type="Proteomes" id="UP000325187"/>
    </source>
</evidence>
<evidence type="ECO:0000256" key="1">
    <source>
        <dbReference type="SAM" id="SignalP"/>
    </source>
</evidence>
<dbReference type="EMBL" id="BKCM01000006">
    <property type="protein sequence ID" value="GER00776.1"/>
    <property type="molecule type" value="Genomic_DNA"/>
</dbReference>
<comment type="caution">
    <text evidence="2">The sequence shown here is derived from an EMBL/GenBank/DDBJ whole genome shotgun (WGS) entry which is preliminary data.</text>
</comment>
<keyword evidence="2" id="KW-0449">Lipoprotein</keyword>
<keyword evidence="1" id="KW-0732">Signal</keyword>
<reference evidence="2 3" key="1">
    <citation type="submission" date="2019-09" db="EMBL/GenBank/DDBJ databases">
        <title>NBRP : Genome information of microbial organism related human and environment.</title>
        <authorList>
            <person name="Hattori M."/>
            <person name="Oshima K."/>
            <person name="Inaba H."/>
            <person name="Suda W."/>
            <person name="Sakamoto M."/>
            <person name="Iino T."/>
            <person name="Kitahara M."/>
            <person name="Oshida Y."/>
            <person name="Iida T."/>
            <person name="Kudo T."/>
            <person name="Itoh T."/>
            <person name="Ohkuma M."/>
        </authorList>
    </citation>
    <scope>NUCLEOTIDE SEQUENCE [LARGE SCALE GENOMIC DNA]</scope>
    <source>
        <strain evidence="2 3">Mie-1</strain>
    </source>
</reference>
<protein>
    <submittedName>
        <fullName evidence="2">Lipoprotein</fullName>
    </submittedName>
</protein>
<gene>
    <name evidence="2" type="ORF">JCM17845_13990</name>
</gene>
<sequence>MFKNTIFLALIAILLSACASSMQPKDYSLFREANPRSVVIVPVINHSQEAEAADLFLTTLAIPLAERGYYVFPTNMVRSMMEEDGLADAHLVHSTETPILGSLFGADAILYVEILDWKSQYALLSSSIVVEFLYTLKDARTGALLWQDQQQFIQQKGGSSGNIFADMIAAAITAGVDNAKSDYTPAAHMANAMAMVPPGQGLPFGPYSPNYGTDHELYAATGSGHFSDATEMAVSYPVSPQPADDQINE</sequence>
<feature type="chain" id="PRO_5022831544" evidence="1">
    <location>
        <begin position="20"/>
        <end position="249"/>
    </location>
</feature>
<dbReference type="InterPro" id="IPR008517">
    <property type="entry name" value="GNA1162-like"/>
</dbReference>
<feature type="signal peptide" evidence="1">
    <location>
        <begin position="1"/>
        <end position="19"/>
    </location>
</feature>
<dbReference type="RefSeq" id="WP_150002206.1">
    <property type="nucleotide sequence ID" value="NZ_BKCM01000006.1"/>
</dbReference>
<dbReference type="PROSITE" id="PS51257">
    <property type="entry name" value="PROKAR_LIPOPROTEIN"/>
    <property type="match status" value="1"/>
</dbReference>
<name>A0A5A7N147_9PROT</name>
<keyword evidence="3" id="KW-1185">Reference proteome</keyword>
<accession>A0A5A7N147</accession>
<dbReference type="AlphaFoldDB" id="A0A5A7N147"/>